<accession>A0A3B0XS71</accession>
<keyword evidence="4 8" id="KW-0812">Transmembrane</keyword>
<name>A0A3B0XS71_9ZZZZ</name>
<feature type="transmembrane region" description="Helical" evidence="8">
    <location>
        <begin position="356"/>
        <end position="376"/>
    </location>
</feature>
<dbReference type="EMBL" id="UOFH01000049">
    <property type="protein sequence ID" value="VAW59034.1"/>
    <property type="molecule type" value="Genomic_DNA"/>
</dbReference>
<proteinExistence type="inferred from homology"/>
<feature type="transmembrane region" description="Helical" evidence="8">
    <location>
        <begin position="157"/>
        <end position="177"/>
    </location>
</feature>
<sequence>MKNYKIHKVIHSNKLYKNKVFWLSIILLAIIASTFWTQSRVPALNQKAQVGDRINISSIAFDVLLPVKETQPLYERTYKAAVNWGYTNWKGMTFGFLLAAAFITLLRVLPETLGGKNKYLNSLYGLGLGSPMGVCVNCATPIAQGMISSGTKLETSLAMLISSPTLNPIVITIAFSLLSFHMALIKIIFSIIFIIILVPIIIKISGANKKPYLSTSEIDQQIEHENLKENKLMTVPKTWVGACVFTAKSFFKNLLYIIKVTLPLMLVAGLAGSLLIESLPVGSLSSLEVEPLTLLAVSAIGVFLPVPIAFDVLIVNVLINSGLHTGLAATLLFSLGIFSVYPALIIGRSVSVKLSLLMAASVMLVSIMAGLITTYADKEISLIAEQSIDAEFRSHDINIALENIVQTCSPLKKYKGEAQCLRKMFLNDSFLRDGINICKSKPTNKEHKLAQQMCQQVYVFLKTKKISVEKENINECKVLTPEALIDECMINYIRKQSLTYQSLDACLQIKNIGRQRYCRYTVISDRMKMKKPQACELGLSENMRQQCLDNLSAHITSEFAEINKCNELVSPNAQYICRSTVASLKITNLQDYSICKMLSSANEITACKDKVVMHEAEKENKPSLCRKLSNKKLTLTCRINAEIRKNKAKLENEKLSEFKKVPHSFSEKDYSITTEKDKQSNVTKVMKWTDFVNNDEMLIEYVKHEKRKIQSGKIFKKISGSQLGLNKVWNFDLTDFKEPFVYGKGIASGDINNDGWPDLVFASNNGVHVFKNTGEGKFIYDQHIKLADTMLNTFVVTFVDIDNDGWQDLFMTAYGKDNYIFKNNKGEYSKTPLLTLSNENIVALAAGFSDWDRDGDIDIALGYWSYGAEGAFIPEKSQNVWYKNNALEFEMLYPKEPLGETLSILMSDINNDKFVDLIVGNDRKYPDVFYLGNKDHKFNKVTTAMKLVASTSLNTMSYDSADFNNDLQLDIFSTDMSVAAGKKRIYCNALLNKEDKEKCEWLLQGNIAVGALDVGWCASLENMQRAQCYTAMAIKLAKRDKNKKMCDKVMPAFSAKKSFCQNIARKINDVALLNDGDNLPQHEGNKLLMNSGNNKFIDKTKKMGVINSFWGWTGKAADLDNDGWQDIYIGNGLGFGQQSKNIHSNVFYHNQKGKKFKQSEMLFGLENYINTPNFTYLDFDLDGDLDIVSTGIMSAPSVYINQGTENNSISFVLRDELGNKFCIGCKIIINYNDGKNQQIRELKLSGGFMSYDEPVAYFGVGDYKNINGIKIIWSTGEEWKLDKIFPVNRRYKITRLKAMDVQ</sequence>
<evidence type="ECO:0000256" key="2">
    <source>
        <dbReference type="ARBA" id="ARBA00006386"/>
    </source>
</evidence>
<feature type="transmembrane region" description="Helical" evidence="8">
    <location>
        <begin position="326"/>
        <end position="344"/>
    </location>
</feature>
<dbReference type="Pfam" id="PF13517">
    <property type="entry name" value="FG-GAP_3"/>
    <property type="match status" value="2"/>
</dbReference>
<keyword evidence="3" id="KW-1003">Cell membrane</keyword>
<evidence type="ECO:0000256" key="5">
    <source>
        <dbReference type="ARBA" id="ARBA00022729"/>
    </source>
</evidence>
<dbReference type="GO" id="GO:0005886">
    <property type="term" value="C:plasma membrane"/>
    <property type="evidence" value="ECO:0007669"/>
    <property type="project" value="UniProtKB-SubCell"/>
</dbReference>
<reference evidence="10" key="1">
    <citation type="submission" date="2018-06" db="EMBL/GenBank/DDBJ databases">
        <authorList>
            <person name="Zhirakovskaya E."/>
        </authorList>
    </citation>
    <scope>NUCLEOTIDE SEQUENCE</scope>
</reference>
<dbReference type="InterPro" id="IPR027039">
    <property type="entry name" value="Crtac1"/>
</dbReference>
<dbReference type="InterPro" id="IPR013517">
    <property type="entry name" value="FG-GAP"/>
</dbReference>
<comment type="similarity">
    <text evidence="2">Belongs to the UPF0718 family.</text>
</comment>
<dbReference type="Gene3D" id="2.130.10.130">
    <property type="entry name" value="Integrin alpha, N-terminal"/>
    <property type="match status" value="2"/>
</dbReference>
<keyword evidence="5" id="KW-0732">Signal</keyword>
<evidence type="ECO:0000259" key="9">
    <source>
        <dbReference type="Pfam" id="PF07593"/>
    </source>
</evidence>
<evidence type="ECO:0000256" key="3">
    <source>
        <dbReference type="ARBA" id="ARBA00022475"/>
    </source>
</evidence>
<organism evidence="10">
    <name type="scientific">hydrothermal vent metagenome</name>
    <dbReference type="NCBI Taxonomy" id="652676"/>
    <lineage>
        <taxon>unclassified sequences</taxon>
        <taxon>metagenomes</taxon>
        <taxon>ecological metagenomes</taxon>
    </lineage>
</organism>
<keyword evidence="6 8" id="KW-1133">Transmembrane helix</keyword>
<evidence type="ECO:0000256" key="4">
    <source>
        <dbReference type="ARBA" id="ARBA00022692"/>
    </source>
</evidence>
<feature type="transmembrane region" description="Helical" evidence="8">
    <location>
        <begin position="91"/>
        <end position="109"/>
    </location>
</feature>
<evidence type="ECO:0000256" key="7">
    <source>
        <dbReference type="ARBA" id="ARBA00023136"/>
    </source>
</evidence>
<feature type="domain" description="ASPIC/UnbV" evidence="9">
    <location>
        <begin position="1223"/>
        <end position="1291"/>
    </location>
</feature>
<dbReference type="SUPFAM" id="SSF69318">
    <property type="entry name" value="Integrin alpha N-terminal domain"/>
    <property type="match status" value="1"/>
</dbReference>
<dbReference type="Pfam" id="PF03773">
    <property type="entry name" value="ArsP_1"/>
    <property type="match status" value="1"/>
</dbReference>
<evidence type="ECO:0000256" key="6">
    <source>
        <dbReference type="ARBA" id="ARBA00022989"/>
    </source>
</evidence>
<evidence type="ECO:0000256" key="8">
    <source>
        <dbReference type="SAM" id="Phobius"/>
    </source>
</evidence>
<dbReference type="InterPro" id="IPR005524">
    <property type="entry name" value="DUF318"/>
</dbReference>
<evidence type="ECO:0000313" key="10">
    <source>
        <dbReference type="EMBL" id="VAW59034.1"/>
    </source>
</evidence>
<keyword evidence="7 8" id="KW-0472">Membrane</keyword>
<comment type="subcellular location">
    <subcellularLocation>
        <location evidence="1">Cell membrane</location>
        <topology evidence="1">Multi-pass membrane protein</topology>
    </subcellularLocation>
</comment>
<dbReference type="Pfam" id="PF07593">
    <property type="entry name" value="UnbV_ASPIC"/>
    <property type="match status" value="1"/>
</dbReference>
<feature type="transmembrane region" description="Helical" evidence="8">
    <location>
        <begin position="183"/>
        <end position="202"/>
    </location>
</feature>
<feature type="transmembrane region" description="Helical" evidence="8">
    <location>
        <begin position="254"/>
        <end position="276"/>
    </location>
</feature>
<gene>
    <name evidence="10" type="ORF">MNBD_GAMMA08-798</name>
</gene>
<dbReference type="PANTHER" id="PTHR16026:SF0">
    <property type="entry name" value="CARTILAGE ACIDIC PROTEIN 1"/>
    <property type="match status" value="1"/>
</dbReference>
<dbReference type="PANTHER" id="PTHR16026">
    <property type="entry name" value="CARTILAGE ACIDIC PROTEIN 1"/>
    <property type="match status" value="1"/>
</dbReference>
<feature type="transmembrane region" description="Helical" evidence="8">
    <location>
        <begin position="296"/>
        <end position="319"/>
    </location>
</feature>
<dbReference type="InterPro" id="IPR011519">
    <property type="entry name" value="UnbV_ASPIC"/>
</dbReference>
<feature type="transmembrane region" description="Helical" evidence="8">
    <location>
        <begin position="20"/>
        <end position="37"/>
    </location>
</feature>
<dbReference type="InterPro" id="IPR028994">
    <property type="entry name" value="Integrin_alpha_N"/>
</dbReference>
<evidence type="ECO:0000256" key="1">
    <source>
        <dbReference type="ARBA" id="ARBA00004651"/>
    </source>
</evidence>
<protein>
    <recommendedName>
        <fullName evidence="9">ASPIC/UnbV domain-containing protein</fullName>
    </recommendedName>
</protein>